<organism evidence="2 3">
    <name type="scientific">Paraburkholderia panacisoli</name>
    <dbReference type="NCBI Taxonomy" id="2603818"/>
    <lineage>
        <taxon>Bacteria</taxon>
        <taxon>Pseudomonadati</taxon>
        <taxon>Pseudomonadota</taxon>
        <taxon>Betaproteobacteria</taxon>
        <taxon>Burkholderiales</taxon>
        <taxon>Burkholderiaceae</taxon>
        <taxon>Paraburkholderia</taxon>
    </lineage>
</organism>
<reference evidence="2 3" key="1">
    <citation type="submission" date="2019-08" db="EMBL/GenBank/DDBJ databases">
        <title>Paraburkholderia sp. DCY113.</title>
        <authorList>
            <person name="Kang J."/>
        </authorList>
    </citation>
    <scope>NUCLEOTIDE SEQUENCE [LARGE SCALE GENOMIC DNA]</scope>
    <source>
        <strain evidence="2 3">DCY113</strain>
    </source>
</reference>
<evidence type="ECO:0000313" key="2">
    <source>
        <dbReference type="EMBL" id="KAA0997304.1"/>
    </source>
</evidence>
<feature type="transmembrane region" description="Helical" evidence="1">
    <location>
        <begin position="22"/>
        <end position="43"/>
    </location>
</feature>
<dbReference type="AlphaFoldDB" id="A0A5B0G1P3"/>
<keyword evidence="3" id="KW-1185">Reference proteome</keyword>
<name>A0A5B0G1P3_9BURK</name>
<sequence length="95" mass="10386">MLEAALDSVHAALMSLAVQHDALFSLLLVAPAAVACFFAYFIVRYHVRVAPASMHGRTADTMCAAIPFMMFALGACWGVFLASVMAWWRTRLVAH</sequence>
<keyword evidence="1" id="KW-0472">Membrane</keyword>
<gene>
    <name evidence="2" type="ORF">FVF58_50065</name>
</gene>
<keyword evidence="1" id="KW-0812">Transmembrane</keyword>
<feature type="transmembrane region" description="Helical" evidence="1">
    <location>
        <begin position="64"/>
        <end position="88"/>
    </location>
</feature>
<accession>A0A5B0G1P3</accession>
<evidence type="ECO:0000256" key="1">
    <source>
        <dbReference type="SAM" id="Phobius"/>
    </source>
</evidence>
<protein>
    <submittedName>
        <fullName evidence="2">Uncharacterized protein</fullName>
    </submittedName>
</protein>
<keyword evidence="1" id="KW-1133">Transmembrane helix</keyword>
<dbReference type="RefSeq" id="WP_149676849.1">
    <property type="nucleotide sequence ID" value="NZ_VTUZ01000097.1"/>
</dbReference>
<evidence type="ECO:0000313" key="3">
    <source>
        <dbReference type="Proteomes" id="UP000325273"/>
    </source>
</evidence>
<comment type="caution">
    <text evidence="2">The sequence shown here is derived from an EMBL/GenBank/DDBJ whole genome shotgun (WGS) entry which is preliminary data.</text>
</comment>
<proteinExistence type="predicted"/>
<dbReference type="Proteomes" id="UP000325273">
    <property type="component" value="Unassembled WGS sequence"/>
</dbReference>
<dbReference type="EMBL" id="VTUZ01000097">
    <property type="protein sequence ID" value="KAA0997304.1"/>
    <property type="molecule type" value="Genomic_DNA"/>
</dbReference>